<dbReference type="Proteomes" id="UP001108240">
    <property type="component" value="Unplaced"/>
</dbReference>
<reference evidence="4" key="1">
    <citation type="submission" date="2025-08" db="UniProtKB">
        <authorList>
            <consortium name="Ensembl"/>
        </authorList>
    </citation>
    <scope>IDENTIFICATION</scope>
</reference>
<dbReference type="SUPFAM" id="SSF49695">
    <property type="entry name" value="gamma-Crystallin-like"/>
    <property type="match status" value="1"/>
</dbReference>
<reference evidence="4" key="2">
    <citation type="submission" date="2025-09" db="UniProtKB">
        <authorList>
            <consortium name="Ensembl"/>
        </authorList>
    </citation>
    <scope>IDENTIFICATION</scope>
</reference>
<dbReference type="Pfam" id="PF00030">
    <property type="entry name" value="Crystall"/>
    <property type="match status" value="2"/>
</dbReference>
<proteinExistence type="inferred from homology"/>
<evidence type="ECO:0000256" key="1">
    <source>
        <dbReference type="ARBA" id="ARBA00009646"/>
    </source>
</evidence>
<dbReference type="AlphaFoldDB" id="A0A9J8CNH7"/>
<protein>
    <recommendedName>
        <fullName evidence="3">Beta/gamma crystallin 'Greek key' domain-containing protein</fullName>
    </recommendedName>
</protein>
<comment type="similarity">
    <text evidence="1">Belongs to the beta/gamma-crystallin family.</text>
</comment>
<dbReference type="GeneTree" id="ENSGT00940000155695"/>
<sequence>MSKIVVFTEEGFNGRTAEFKNNVNNLEEKGFNNAISSLKVIGAPWVAYYDKNFTGKQRVFEEGEYATLEDKGKFSSLKMIADDLDDPEIELFEHVDYQGRRVTLRRETNLHDIDFSDIASSHKVKGGVWVLYEHVNRQGAQLVSFPGDEVPSYLPLSFNDLLQTYVPSRSLRSACERRLIVPSQRSTKSLLRTLKLNVPSWWNDLPNSIRATESLAIFKIRLKTHLFHLYLTL</sequence>
<organism evidence="4 5">
    <name type="scientific">Cyprinus carpio carpio</name>
    <dbReference type="NCBI Taxonomy" id="630221"/>
    <lineage>
        <taxon>Eukaryota</taxon>
        <taxon>Metazoa</taxon>
        <taxon>Chordata</taxon>
        <taxon>Craniata</taxon>
        <taxon>Vertebrata</taxon>
        <taxon>Euteleostomi</taxon>
        <taxon>Actinopterygii</taxon>
        <taxon>Neopterygii</taxon>
        <taxon>Teleostei</taxon>
        <taxon>Ostariophysi</taxon>
        <taxon>Cypriniformes</taxon>
        <taxon>Cyprinidae</taxon>
        <taxon>Cyprininae</taxon>
        <taxon>Cyprinus</taxon>
    </lineage>
</organism>
<dbReference type="GO" id="GO:0005212">
    <property type="term" value="F:structural constituent of eye lens"/>
    <property type="evidence" value="ECO:0007669"/>
    <property type="project" value="TreeGrafter"/>
</dbReference>
<dbReference type="PANTHER" id="PTHR11818">
    <property type="entry name" value="BETA/GAMMA CRYSTALLIN"/>
    <property type="match status" value="1"/>
</dbReference>
<dbReference type="GO" id="GO:0002088">
    <property type="term" value="P:lens development in camera-type eye"/>
    <property type="evidence" value="ECO:0007669"/>
    <property type="project" value="TreeGrafter"/>
</dbReference>
<keyword evidence="5" id="KW-1185">Reference proteome</keyword>
<dbReference type="Ensembl" id="ENSCCRT00000185379.1">
    <property type="protein sequence ID" value="ENSCCRP00000167486.1"/>
    <property type="gene ID" value="ENSCCRG00000080953.1"/>
</dbReference>
<dbReference type="Gene3D" id="2.60.20.10">
    <property type="entry name" value="Crystallins"/>
    <property type="match status" value="2"/>
</dbReference>
<dbReference type="InterPro" id="IPR011024">
    <property type="entry name" value="G_crystallin-like"/>
</dbReference>
<dbReference type="GO" id="GO:0007601">
    <property type="term" value="P:visual perception"/>
    <property type="evidence" value="ECO:0007669"/>
    <property type="project" value="TreeGrafter"/>
</dbReference>
<feature type="domain" description="Beta/gamma crystallin 'Greek key'" evidence="3">
    <location>
        <begin position="2"/>
        <end position="42"/>
    </location>
</feature>
<dbReference type="InterPro" id="IPR001064">
    <property type="entry name" value="Beta/gamma_crystallin"/>
</dbReference>
<evidence type="ECO:0000313" key="5">
    <source>
        <dbReference type="Proteomes" id="UP001108240"/>
    </source>
</evidence>
<name>A0A9J8CNH7_CYPCA</name>
<dbReference type="OMA" id="YENINFC"/>
<evidence type="ECO:0000313" key="4">
    <source>
        <dbReference type="Ensembl" id="ENSCCRP00000167486.1"/>
    </source>
</evidence>
<feature type="domain" description="Beta/gamma crystallin 'Greek key'" evidence="3">
    <location>
        <begin position="43"/>
        <end position="81"/>
    </location>
</feature>
<dbReference type="InterPro" id="IPR050252">
    <property type="entry name" value="Beta/Gamma-Crystallin"/>
</dbReference>
<dbReference type="PANTHER" id="PTHR11818:SF103">
    <property type="entry name" value="BETA_GAMMA CRYSTALLIN 'GREEK KEY' DOMAIN-CONTAINING PROTEIN"/>
    <property type="match status" value="1"/>
</dbReference>
<accession>A0A9J8CNH7</accession>
<dbReference type="SMART" id="SM00247">
    <property type="entry name" value="XTALbg"/>
    <property type="match status" value="2"/>
</dbReference>
<keyword evidence="2" id="KW-0677">Repeat</keyword>
<evidence type="ECO:0000256" key="2">
    <source>
        <dbReference type="ARBA" id="ARBA00022737"/>
    </source>
</evidence>
<dbReference type="PROSITE" id="PS50915">
    <property type="entry name" value="CRYSTALLIN_BETA_GAMMA"/>
    <property type="match status" value="2"/>
</dbReference>
<evidence type="ECO:0000259" key="3">
    <source>
        <dbReference type="PROSITE" id="PS50915"/>
    </source>
</evidence>